<keyword evidence="9 10" id="KW-0472">Membrane</keyword>
<dbReference type="GO" id="GO:0006865">
    <property type="term" value="P:amino acid transport"/>
    <property type="evidence" value="ECO:0007669"/>
    <property type="project" value="UniProtKB-KW"/>
</dbReference>
<dbReference type="PANTHER" id="PTHR30614:SF20">
    <property type="entry name" value="GLUTAMINE TRANSPORT SYSTEM PERMEASE PROTEIN GLNP"/>
    <property type="match status" value="1"/>
</dbReference>
<protein>
    <submittedName>
        <fullName evidence="12">Amino acid ABC transporter membrane protein (PAAT family)</fullName>
    </submittedName>
</protein>
<name>A0A4R7RJG0_9BACT</name>
<dbReference type="InterPro" id="IPR043429">
    <property type="entry name" value="ArtM/GltK/GlnP/TcyL/YhdX-like"/>
</dbReference>
<proteinExistence type="inferred from homology"/>
<accession>A0A4R7RJG0</accession>
<dbReference type="Gene3D" id="1.10.3720.10">
    <property type="entry name" value="MetI-like"/>
    <property type="match status" value="1"/>
</dbReference>
<dbReference type="GO" id="GO:0043190">
    <property type="term" value="C:ATP-binding cassette (ABC) transporter complex"/>
    <property type="evidence" value="ECO:0007669"/>
    <property type="project" value="InterPro"/>
</dbReference>
<sequence>MPPTFLRTSLWTLVLILGGALALYATFATVHYEWNWKDTWVYREQLAWGWVTTMAISLGAMALSIFVGFSLMIGRRAPILPLRLLCTGIVELLRGSPLLVQLLIGYYIVASALHINDPLIVGMILLGCFEGAYLAEIFRGAVESIGASQREAARAVGFNRVQTYRYVIIPQAVRRALPGTTGQLVSLIKDSSLLSVIGIEELVQKVKILNSSSYTALEGYLPLAAAYLIVTLPLSWFAGRLERRFAYET</sequence>
<keyword evidence="4 10" id="KW-0813">Transport</keyword>
<dbReference type="InterPro" id="IPR000515">
    <property type="entry name" value="MetI-like"/>
</dbReference>
<evidence type="ECO:0000256" key="2">
    <source>
        <dbReference type="ARBA" id="ARBA00004429"/>
    </source>
</evidence>
<dbReference type="RefSeq" id="WP_133797624.1">
    <property type="nucleotide sequence ID" value="NZ_SOCA01000020.1"/>
</dbReference>
<comment type="similarity">
    <text evidence="3">Belongs to the binding-protein-dependent transport system permease family. HisMQ subfamily.</text>
</comment>
<evidence type="ECO:0000256" key="10">
    <source>
        <dbReference type="RuleBase" id="RU363032"/>
    </source>
</evidence>
<feature type="transmembrane region" description="Helical" evidence="10">
    <location>
        <begin position="219"/>
        <end position="239"/>
    </location>
</feature>
<dbReference type="AlphaFoldDB" id="A0A4R7RJG0"/>
<dbReference type="CDD" id="cd06261">
    <property type="entry name" value="TM_PBP2"/>
    <property type="match status" value="1"/>
</dbReference>
<keyword evidence="5" id="KW-1003">Cell membrane</keyword>
<comment type="caution">
    <text evidence="12">The sequence shown here is derived from an EMBL/GenBank/DDBJ whole genome shotgun (WGS) entry which is preliminary data.</text>
</comment>
<dbReference type="InterPro" id="IPR010065">
    <property type="entry name" value="AA_ABC_transptr_permease_3TM"/>
</dbReference>
<feature type="domain" description="ABC transmembrane type-1" evidence="11">
    <location>
        <begin position="50"/>
        <end position="238"/>
    </location>
</feature>
<dbReference type="EMBL" id="SOCA01000020">
    <property type="protein sequence ID" value="TDU62519.1"/>
    <property type="molecule type" value="Genomic_DNA"/>
</dbReference>
<gene>
    <name evidence="12" type="ORF">EI77_04685</name>
</gene>
<organism evidence="12 13">
    <name type="scientific">Prosthecobacter fusiformis</name>
    <dbReference type="NCBI Taxonomy" id="48464"/>
    <lineage>
        <taxon>Bacteria</taxon>
        <taxon>Pseudomonadati</taxon>
        <taxon>Verrucomicrobiota</taxon>
        <taxon>Verrucomicrobiia</taxon>
        <taxon>Verrucomicrobiales</taxon>
        <taxon>Verrucomicrobiaceae</taxon>
        <taxon>Prosthecobacter</taxon>
    </lineage>
</organism>
<keyword evidence="13" id="KW-1185">Reference proteome</keyword>
<dbReference type="InterPro" id="IPR035906">
    <property type="entry name" value="MetI-like_sf"/>
</dbReference>
<dbReference type="PANTHER" id="PTHR30614">
    <property type="entry name" value="MEMBRANE COMPONENT OF AMINO ACID ABC TRANSPORTER"/>
    <property type="match status" value="1"/>
</dbReference>
<dbReference type="GO" id="GO:0022857">
    <property type="term" value="F:transmembrane transporter activity"/>
    <property type="evidence" value="ECO:0007669"/>
    <property type="project" value="InterPro"/>
</dbReference>
<keyword evidence="6 10" id="KW-0812">Transmembrane</keyword>
<comment type="function">
    <text evidence="1">Part of the binding-protein-dependent transport system for glutamine; probably responsible for the translocation of the substrate across the membrane.</text>
</comment>
<comment type="subcellular location">
    <subcellularLocation>
        <location evidence="2">Cell inner membrane</location>
        <topology evidence="2">Multi-pass membrane protein</topology>
    </subcellularLocation>
    <subcellularLocation>
        <location evidence="10">Cell membrane</location>
        <topology evidence="10">Multi-pass membrane protein</topology>
    </subcellularLocation>
</comment>
<dbReference type="Proteomes" id="UP000295662">
    <property type="component" value="Unassembled WGS sequence"/>
</dbReference>
<dbReference type="OrthoDB" id="9811552at2"/>
<evidence type="ECO:0000256" key="3">
    <source>
        <dbReference type="ARBA" id="ARBA00010072"/>
    </source>
</evidence>
<evidence type="ECO:0000256" key="8">
    <source>
        <dbReference type="ARBA" id="ARBA00022989"/>
    </source>
</evidence>
<evidence type="ECO:0000313" key="12">
    <source>
        <dbReference type="EMBL" id="TDU62519.1"/>
    </source>
</evidence>
<evidence type="ECO:0000256" key="5">
    <source>
        <dbReference type="ARBA" id="ARBA00022475"/>
    </source>
</evidence>
<dbReference type="PROSITE" id="PS50928">
    <property type="entry name" value="ABC_TM1"/>
    <property type="match status" value="1"/>
</dbReference>
<keyword evidence="8 10" id="KW-1133">Transmembrane helix</keyword>
<dbReference type="SUPFAM" id="SSF161098">
    <property type="entry name" value="MetI-like"/>
    <property type="match status" value="1"/>
</dbReference>
<evidence type="ECO:0000313" key="13">
    <source>
        <dbReference type="Proteomes" id="UP000295662"/>
    </source>
</evidence>
<feature type="transmembrane region" description="Helical" evidence="10">
    <location>
        <begin position="46"/>
        <end position="72"/>
    </location>
</feature>
<keyword evidence="7" id="KW-0029">Amino-acid transport</keyword>
<feature type="transmembrane region" description="Helical" evidence="10">
    <location>
        <begin position="84"/>
        <end position="109"/>
    </location>
</feature>
<evidence type="ECO:0000256" key="7">
    <source>
        <dbReference type="ARBA" id="ARBA00022970"/>
    </source>
</evidence>
<evidence type="ECO:0000259" key="11">
    <source>
        <dbReference type="PROSITE" id="PS50928"/>
    </source>
</evidence>
<dbReference type="Pfam" id="PF00528">
    <property type="entry name" value="BPD_transp_1"/>
    <property type="match status" value="1"/>
</dbReference>
<reference evidence="12 13" key="1">
    <citation type="submission" date="2019-03" db="EMBL/GenBank/DDBJ databases">
        <title>Genomic Encyclopedia of Archaeal and Bacterial Type Strains, Phase II (KMG-II): from individual species to whole genera.</title>
        <authorList>
            <person name="Goeker M."/>
        </authorList>
    </citation>
    <scope>NUCLEOTIDE SEQUENCE [LARGE SCALE GENOMIC DNA]</scope>
    <source>
        <strain evidence="12 13">ATCC 25309</strain>
    </source>
</reference>
<dbReference type="NCBIfam" id="TIGR01726">
    <property type="entry name" value="HEQRo_perm_3TM"/>
    <property type="match status" value="1"/>
</dbReference>
<evidence type="ECO:0000256" key="6">
    <source>
        <dbReference type="ARBA" id="ARBA00022692"/>
    </source>
</evidence>
<evidence type="ECO:0000256" key="9">
    <source>
        <dbReference type="ARBA" id="ARBA00023136"/>
    </source>
</evidence>
<evidence type="ECO:0000256" key="1">
    <source>
        <dbReference type="ARBA" id="ARBA00003159"/>
    </source>
</evidence>
<evidence type="ECO:0000256" key="4">
    <source>
        <dbReference type="ARBA" id="ARBA00022448"/>
    </source>
</evidence>